<organism evidence="1 2">
    <name type="scientific">Stappia phage SI01</name>
    <dbReference type="NCBI Taxonomy" id="2847766"/>
    <lineage>
        <taxon>Viruses</taxon>
        <taxon>Duplodnaviria</taxon>
        <taxon>Heunggongvirae</taxon>
        <taxon>Uroviricota</taxon>
        <taxon>Caudoviricetes</taxon>
        <taxon>Autographivirales</taxon>
        <taxon>Dunnvirinae</taxon>
        <taxon>Songlingvirus</taxon>
        <taxon>Songlingvirus SI01</taxon>
    </lineage>
</organism>
<evidence type="ECO:0000313" key="2">
    <source>
        <dbReference type="Proteomes" id="UP000827160"/>
    </source>
</evidence>
<evidence type="ECO:0000313" key="1">
    <source>
        <dbReference type="EMBL" id="QXP44091.1"/>
    </source>
</evidence>
<name>A0AAE7SQ41_9CAUD</name>
<sequence>MARSTFIYVLAWADRAGMPHSSAFTVKHEMLSFLENNGIDPAMCAVRRYRDGTGAVPEPYKL</sequence>
<dbReference type="EMBL" id="MZ462995">
    <property type="protein sequence ID" value="QXP44091.1"/>
    <property type="molecule type" value="Genomic_DNA"/>
</dbReference>
<protein>
    <submittedName>
        <fullName evidence="1">Uncharacterized protein</fullName>
    </submittedName>
</protein>
<reference evidence="1" key="1">
    <citation type="submission" date="2021-06" db="EMBL/GenBank/DDBJ databases">
        <authorList>
            <person name="Nair S."/>
        </authorList>
    </citation>
    <scope>NUCLEOTIDE SEQUENCE</scope>
</reference>
<proteinExistence type="predicted"/>
<dbReference type="Proteomes" id="UP000827160">
    <property type="component" value="Segment"/>
</dbReference>
<accession>A0AAE7SQ41</accession>
<keyword evidence="2" id="KW-1185">Reference proteome</keyword>